<name>A0A0V0Z274_TRISP</name>
<dbReference type="AlphaFoldDB" id="A0A0V0Z274"/>
<sequence>MPSAQNRIYFVELPDSKSTEVIVAFTHIWACIL</sequence>
<dbReference type="InParanoid" id="A0A0V0Z274"/>
<protein>
    <submittedName>
        <fullName evidence="1">Uncharacterized protein</fullName>
    </submittedName>
</protein>
<evidence type="ECO:0000313" key="2">
    <source>
        <dbReference type="Proteomes" id="UP000054776"/>
    </source>
</evidence>
<organism evidence="1 2">
    <name type="scientific">Trichinella spiralis</name>
    <name type="common">Trichina worm</name>
    <dbReference type="NCBI Taxonomy" id="6334"/>
    <lineage>
        <taxon>Eukaryota</taxon>
        <taxon>Metazoa</taxon>
        <taxon>Ecdysozoa</taxon>
        <taxon>Nematoda</taxon>
        <taxon>Enoplea</taxon>
        <taxon>Dorylaimia</taxon>
        <taxon>Trichinellida</taxon>
        <taxon>Trichinellidae</taxon>
        <taxon>Trichinella</taxon>
    </lineage>
</organism>
<gene>
    <name evidence="1" type="ORF">T01_1669</name>
</gene>
<proteinExistence type="predicted"/>
<keyword evidence="2" id="KW-1185">Reference proteome</keyword>
<evidence type="ECO:0000313" key="1">
    <source>
        <dbReference type="EMBL" id="KRY06560.1"/>
    </source>
</evidence>
<dbReference type="EMBL" id="JYDH01003077">
    <property type="protein sequence ID" value="KRY06560.1"/>
    <property type="molecule type" value="Genomic_DNA"/>
</dbReference>
<comment type="caution">
    <text evidence="1">The sequence shown here is derived from an EMBL/GenBank/DDBJ whole genome shotgun (WGS) entry which is preliminary data.</text>
</comment>
<reference evidence="1 2" key="1">
    <citation type="submission" date="2015-01" db="EMBL/GenBank/DDBJ databases">
        <title>Evolution of Trichinella species and genotypes.</title>
        <authorList>
            <person name="Korhonen P.K."/>
            <person name="Edoardo P."/>
            <person name="Giuseppe L.R."/>
            <person name="Gasser R.B."/>
        </authorList>
    </citation>
    <scope>NUCLEOTIDE SEQUENCE [LARGE SCALE GENOMIC DNA]</scope>
    <source>
        <strain evidence="1">ISS3</strain>
    </source>
</reference>
<dbReference type="Proteomes" id="UP000054776">
    <property type="component" value="Unassembled WGS sequence"/>
</dbReference>
<accession>A0A0V0Z274</accession>